<evidence type="ECO:0000313" key="6">
    <source>
        <dbReference type="Proteomes" id="UP000305654"/>
    </source>
</evidence>
<dbReference type="PROSITE" id="PS52004">
    <property type="entry name" value="KS3_2"/>
    <property type="match status" value="1"/>
</dbReference>
<dbReference type="EMBL" id="VCDI01000001">
    <property type="protein sequence ID" value="TLU74103.1"/>
    <property type="molecule type" value="Genomic_DNA"/>
</dbReference>
<accession>A0A5R9JBH9</accession>
<dbReference type="Proteomes" id="UP000305654">
    <property type="component" value="Unassembled WGS sequence"/>
</dbReference>
<dbReference type="GO" id="GO:0004315">
    <property type="term" value="F:3-oxoacyl-[acyl-carrier-protein] synthase activity"/>
    <property type="evidence" value="ECO:0007669"/>
    <property type="project" value="TreeGrafter"/>
</dbReference>
<name>A0A5R9JBH9_9PROT</name>
<organism evidence="5 6">
    <name type="scientific">Lichenicoccus roseus</name>
    <dbReference type="NCBI Taxonomy" id="2683649"/>
    <lineage>
        <taxon>Bacteria</taxon>
        <taxon>Pseudomonadati</taxon>
        <taxon>Pseudomonadota</taxon>
        <taxon>Alphaproteobacteria</taxon>
        <taxon>Acetobacterales</taxon>
        <taxon>Acetobacteraceae</taxon>
        <taxon>Lichenicoccus</taxon>
    </lineage>
</organism>
<dbReference type="Pfam" id="PF02801">
    <property type="entry name" value="Ketoacyl-synt_C"/>
    <property type="match status" value="1"/>
</dbReference>
<proteinExistence type="inferred from homology"/>
<protein>
    <submittedName>
        <fullName evidence="5">Beta-ketoacyl-[acyl-carrier-protein] synthase family protein</fullName>
    </submittedName>
</protein>
<dbReference type="SMART" id="SM00825">
    <property type="entry name" value="PKS_KS"/>
    <property type="match status" value="1"/>
</dbReference>
<evidence type="ECO:0000259" key="4">
    <source>
        <dbReference type="PROSITE" id="PS52004"/>
    </source>
</evidence>
<dbReference type="Gene3D" id="3.40.47.10">
    <property type="match status" value="1"/>
</dbReference>
<dbReference type="GO" id="GO:0005829">
    <property type="term" value="C:cytosol"/>
    <property type="evidence" value="ECO:0007669"/>
    <property type="project" value="TreeGrafter"/>
</dbReference>
<dbReference type="AlphaFoldDB" id="A0A5R9JBH9"/>
<keyword evidence="2 3" id="KW-0808">Transferase</keyword>
<dbReference type="PANTHER" id="PTHR11712">
    <property type="entry name" value="POLYKETIDE SYNTHASE-RELATED"/>
    <property type="match status" value="1"/>
</dbReference>
<comment type="caution">
    <text evidence="5">The sequence shown here is derived from an EMBL/GenBank/DDBJ whole genome shotgun (WGS) entry which is preliminary data.</text>
</comment>
<dbReference type="GO" id="GO:0006633">
    <property type="term" value="P:fatty acid biosynthetic process"/>
    <property type="evidence" value="ECO:0007669"/>
    <property type="project" value="TreeGrafter"/>
</dbReference>
<comment type="similarity">
    <text evidence="1 3">Belongs to the thiolase-like superfamily. Beta-ketoacyl-ACP synthases family.</text>
</comment>
<dbReference type="InterPro" id="IPR014031">
    <property type="entry name" value="Ketoacyl_synth_C"/>
</dbReference>
<dbReference type="NCBIfam" id="NF006618">
    <property type="entry name" value="PRK09185.1"/>
    <property type="match status" value="1"/>
</dbReference>
<dbReference type="SUPFAM" id="SSF53901">
    <property type="entry name" value="Thiolase-like"/>
    <property type="match status" value="2"/>
</dbReference>
<dbReference type="Pfam" id="PF00109">
    <property type="entry name" value="ketoacyl-synt"/>
    <property type="match status" value="1"/>
</dbReference>
<dbReference type="CDD" id="cd00834">
    <property type="entry name" value="KAS_I_II"/>
    <property type="match status" value="1"/>
</dbReference>
<feature type="domain" description="Ketosynthase family 3 (KS3)" evidence="4">
    <location>
        <begin position="1"/>
        <end position="393"/>
    </location>
</feature>
<sequence length="396" mass="41395">MTPLHLTATALASAVGAGSAATLDALRQERSSLAPCDFEEIAIGGQIGRVRGLEQVELPAGFGEYDCRNNRLAWLALQQDGFIEAVRGAIGRHGAGRIAVVLGTSTSGILSAETAYRARDPATGLLPDWFRYDGSYDLFSLSRFVADRLGVTGPAMTVSTACASSARACLDASHLIASGVVDAAVVGGADSLCGLTLRGFDSLDLISPERCRPFDAARRGISIGEAAGFALLEREPLREGGVALLGIGASTDGYHMSSPQPDGIGAEQAMRRALASATLDAADIHHVNLHGTGTRANDLMEARAVNRLFGSDVPCASTKGWTGHCMGSSGIVEALIASLCIENDLLPACHGLETRDPEIALDLERHNRTARIDRVMSNSFGFGGVNVSLVIGRPAR</sequence>
<dbReference type="InterPro" id="IPR014030">
    <property type="entry name" value="Ketoacyl_synth_N"/>
</dbReference>
<dbReference type="InterPro" id="IPR000794">
    <property type="entry name" value="Beta-ketoacyl_synthase"/>
</dbReference>
<evidence type="ECO:0000313" key="5">
    <source>
        <dbReference type="EMBL" id="TLU74103.1"/>
    </source>
</evidence>
<keyword evidence="6" id="KW-1185">Reference proteome</keyword>
<dbReference type="PANTHER" id="PTHR11712:SF320">
    <property type="entry name" value="BETA-KETOACYL SYNTHASE"/>
    <property type="match status" value="1"/>
</dbReference>
<evidence type="ECO:0000256" key="2">
    <source>
        <dbReference type="ARBA" id="ARBA00022679"/>
    </source>
</evidence>
<dbReference type="InterPro" id="IPR016039">
    <property type="entry name" value="Thiolase-like"/>
</dbReference>
<gene>
    <name evidence="5" type="ORF">FE263_02500</name>
</gene>
<reference evidence="5 6" key="1">
    <citation type="submission" date="2019-05" db="EMBL/GenBank/DDBJ databases">
        <authorList>
            <person name="Pankratov T."/>
            <person name="Grouzdev D."/>
        </authorList>
    </citation>
    <scope>NUCLEOTIDE SEQUENCE [LARGE SCALE GENOMIC DNA]</scope>
    <source>
        <strain evidence="5 6">KEBCLARHB70R</strain>
    </source>
</reference>
<evidence type="ECO:0000256" key="1">
    <source>
        <dbReference type="ARBA" id="ARBA00008467"/>
    </source>
</evidence>
<dbReference type="RefSeq" id="WP_138324356.1">
    <property type="nucleotide sequence ID" value="NZ_VCDI01000001.1"/>
</dbReference>
<evidence type="ECO:0000256" key="3">
    <source>
        <dbReference type="RuleBase" id="RU003694"/>
    </source>
</evidence>
<dbReference type="OrthoDB" id="9808669at2"/>
<dbReference type="InterPro" id="IPR020841">
    <property type="entry name" value="PKS_Beta-ketoAc_synthase_dom"/>
</dbReference>